<keyword evidence="1" id="KW-1015">Disulfide bond</keyword>
<dbReference type="GO" id="GO:0005112">
    <property type="term" value="F:Notch binding"/>
    <property type="evidence" value="ECO:0007669"/>
    <property type="project" value="TreeGrafter"/>
</dbReference>
<dbReference type="Pfam" id="PF00535">
    <property type="entry name" value="Glycos_transf_2"/>
    <property type="match status" value="1"/>
</dbReference>
<evidence type="ECO:0000256" key="1">
    <source>
        <dbReference type="ARBA" id="ARBA00023157"/>
    </source>
</evidence>
<dbReference type="GO" id="GO:0008593">
    <property type="term" value="P:regulation of Notch signaling pathway"/>
    <property type="evidence" value="ECO:0007669"/>
    <property type="project" value="TreeGrafter"/>
</dbReference>
<comment type="caution">
    <text evidence="3">The sequence shown here is derived from an EMBL/GenBank/DDBJ whole genome shotgun (WGS) entry which is preliminary data.</text>
</comment>
<dbReference type="GO" id="GO:0005794">
    <property type="term" value="C:Golgi apparatus"/>
    <property type="evidence" value="ECO:0007669"/>
    <property type="project" value="TreeGrafter"/>
</dbReference>
<dbReference type="InterPro" id="IPR029044">
    <property type="entry name" value="Nucleotide-diphossugar_trans"/>
</dbReference>
<proteinExistence type="predicted"/>
<dbReference type="Proteomes" id="UP000549394">
    <property type="component" value="Unassembled WGS sequence"/>
</dbReference>
<dbReference type="PANTHER" id="PTHR11675">
    <property type="entry name" value="N-ACETYLGALACTOSAMINYLTRANSFERASE"/>
    <property type="match status" value="1"/>
</dbReference>
<evidence type="ECO:0000259" key="2">
    <source>
        <dbReference type="Pfam" id="PF00535"/>
    </source>
</evidence>
<dbReference type="GO" id="GO:0004653">
    <property type="term" value="F:polypeptide N-acetylgalactosaminyltransferase activity"/>
    <property type="evidence" value="ECO:0007669"/>
    <property type="project" value="TreeGrafter"/>
</dbReference>
<keyword evidence="4" id="KW-1185">Reference proteome</keyword>
<sequence length="235" mass="27454">MSHLGKKLDEYISKKFHKVKILRNEKRLGLIGCRNLGAKFALGEILVFLDSHCEVTNFWLQPLIQQIITNPKSLAIPQLAYIEDTTFKFYYNTRTNKYGGGFTWSLTFNSILLSEQHLEYVNYKTPIMVGGNYAINRTFFFQMGTYDEGMENYGGEDIEMSLRIWMCGGKLIMIPCSIIGHVYKSKSLKNEKLYNEMRTRNLIRTAYIWLDEYNELFKKVSGYSIYNTTKDHHVL</sequence>
<protein>
    <recommendedName>
        <fullName evidence="2">Glycosyltransferase 2-like domain-containing protein</fullName>
    </recommendedName>
</protein>
<organism evidence="3 4">
    <name type="scientific">Dimorphilus gyrociliatus</name>
    <dbReference type="NCBI Taxonomy" id="2664684"/>
    <lineage>
        <taxon>Eukaryota</taxon>
        <taxon>Metazoa</taxon>
        <taxon>Spiralia</taxon>
        <taxon>Lophotrochozoa</taxon>
        <taxon>Annelida</taxon>
        <taxon>Polychaeta</taxon>
        <taxon>Polychaeta incertae sedis</taxon>
        <taxon>Dinophilidae</taxon>
        <taxon>Dimorphilus</taxon>
    </lineage>
</organism>
<dbReference type="SUPFAM" id="SSF53448">
    <property type="entry name" value="Nucleotide-diphospho-sugar transferases"/>
    <property type="match status" value="1"/>
</dbReference>
<feature type="domain" description="Glycosyltransferase 2-like" evidence="2">
    <location>
        <begin position="8"/>
        <end position="140"/>
    </location>
</feature>
<dbReference type="GO" id="GO:0006493">
    <property type="term" value="P:protein O-linked glycosylation"/>
    <property type="evidence" value="ECO:0007669"/>
    <property type="project" value="TreeGrafter"/>
</dbReference>
<evidence type="ECO:0000313" key="3">
    <source>
        <dbReference type="EMBL" id="CAD5121717.1"/>
    </source>
</evidence>
<accession>A0A7I8W0P1</accession>
<dbReference type="AlphaFoldDB" id="A0A7I8W0P1"/>
<dbReference type="OrthoDB" id="5988548at2759"/>
<reference evidence="3 4" key="1">
    <citation type="submission" date="2020-08" db="EMBL/GenBank/DDBJ databases">
        <authorList>
            <person name="Hejnol A."/>
        </authorList>
    </citation>
    <scope>NUCLEOTIDE SEQUENCE [LARGE SCALE GENOMIC DNA]</scope>
</reference>
<dbReference type="EMBL" id="CAJFCJ010000015">
    <property type="protein sequence ID" value="CAD5121717.1"/>
    <property type="molecule type" value="Genomic_DNA"/>
</dbReference>
<dbReference type="Gene3D" id="3.90.550.10">
    <property type="entry name" value="Spore Coat Polysaccharide Biosynthesis Protein SpsA, Chain A"/>
    <property type="match status" value="1"/>
</dbReference>
<dbReference type="InterPro" id="IPR001173">
    <property type="entry name" value="Glyco_trans_2-like"/>
</dbReference>
<dbReference type="PANTHER" id="PTHR11675:SF63">
    <property type="entry name" value="POLYPEPTIDE N-ACETYLGALACTOSAMINYLTRANSFERASE"/>
    <property type="match status" value="1"/>
</dbReference>
<evidence type="ECO:0000313" key="4">
    <source>
        <dbReference type="Proteomes" id="UP000549394"/>
    </source>
</evidence>
<name>A0A7I8W0P1_9ANNE</name>
<gene>
    <name evidence="3" type="ORF">DGYR_LOCUS9631</name>
</gene>